<feature type="domain" description="NAC" evidence="7">
    <location>
        <begin position="12"/>
        <end position="159"/>
    </location>
</feature>
<dbReference type="Pfam" id="PF02365">
    <property type="entry name" value="NAM"/>
    <property type="match status" value="1"/>
</dbReference>
<evidence type="ECO:0000313" key="8">
    <source>
        <dbReference type="EMBL" id="KEH18540.1"/>
    </source>
</evidence>
<dbReference type="Gene3D" id="2.170.150.80">
    <property type="entry name" value="NAC domain"/>
    <property type="match status" value="1"/>
</dbReference>
<dbReference type="PaxDb" id="3880-AES84464"/>
<evidence type="ECO:0000256" key="6">
    <source>
        <dbReference type="SAM" id="MobiDB-lite"/>
    </source>
</evidence>
<dbReference type="Proteomes" id="UP000002051">
    <property type="component" value="Chromosome 8"/>
</dbReference>
<dbReference type="PANTHER" id="PTHR31989">
    <property type="entry name" value="NAC DOMAIN-CONTAINING PROTEIN 82-RELATED"/>
    <property type="match status" value="1"/>
</dbReference>
<feature type="region of interest" description="Disordered" evidence="6">
    <location>
        <begin position="165"/>
        <end position="188"/>
    </location>
</feature>
<sequence>MTTLFPPTLDHVPVGFRFRPTDEELVNHYLKKKLLGNDSIVNNVIAEVDVCNYEPWDLPAFSVVKSDDPEWFFLCPIDYKYAKSKRFKRTTNTGFWKATGKDRKIKVRGSNNIIGIKKTLVYYNGRVPGVKSSWVIHEYHDTTFEDDKRTFVLCRLMKKAEKKAEKEAEADIHDEGEPSRHMSSDHESQEIFEGIPDVSETLPEINMESIFQAQEENFFPFSPQQSSISENEQEVSIPNSRLHDAYFRNDNIIVQSPFKTIEEEDKFISSMIIDGDLDSGHVQSESLKMVYYGSSDTDAEVVSTPCGDILDTSTAFLEHPSSGEYCASKLLKSTHGNVHGSTCFQSLKNGEIEDNNESTFQDYFGGLEASSCDSTADIPLEMINCIKISSSPSTLRKHKNQYHPRPAIFMSKRAASKRS</sequence>
<evidence type="ECO:0000313" key="9">
    <source>
        <dbReference type="EMBL" id="RHN39611.1"/>
    </source>
</evidence>
<evidence type="ECO:0000259" key="7">
    <source>
        <dbReference type="PROSITE" id="PS51005"/>
    </source>
</evidence>
<evidence type="ECO:0000256" key="5">
    <source>
        <dbReference type="ARBA" id="ARBA00023242"/>
    </source>
</evidence>
<evidence type="ECO:0000256" key="3">
    <source>
        <dbReference type="ARBA" id="ARBA00023125"/>
    </source>
</evidence>
<dbReference type="EMBL" id="CM001224">
    <property type="protein sequence ID" value="KEH18540.1"/>
    <property type="molecule type" value="Genomic_DNA"/>
</dbReference>
<dbReference type="OMA" id="PDINLCE"/>
<dbReference type="KEGG" id="mtr:25500585"/>
<evidence type="ECO:0000256" key="4">
    <source>
        <dbReference type="ARBA" id="ARBA00023163"/>
    </source>
</evidence>
<dbReference type="STRING" id="3880.G7ZZ26"/>
<proteinExistence type="predicted"/>
<reference evidence="8 11" key="1">
    <citation type="journal article" date="2011" name="Nature">
        <title>The Medicago genome provides insight into the evolution of rhizobial symbioses.</title>
        <authorList>
            <person name="Young N.D."/>
            <person name="Debelle F."/>
            <person name="Oldroyd G.E."/>
            <person name="Geurts R."/>
            <person name="Cannon S.B."/>
            <person name="Udvardi M.K."/>
            <person name="Benedito V.A."/>
            <person name="Mayer K.F."/>
            <person name="Gouzy J."/>
            <person name="Schoof H."/>
            <person name="Van de Peer Y."/>
            <person name="Proost S."/>
            <person name="Cook D.R."/>
            <person name="Meyers B.C."/>
            <person name="Spannagl M."/>
            <person name="Cheung F."/>
            <person name="De Mita S."/>
            <person name="Krishnakumar V."/>
            <person name="Gundlach H."/>
            <person name="Zhou S."/>
            <person name="Mudge J."/>
            <person name="Bharti A.K."/>
            <person name="Murray J.D."/>
            <person name="Naoumkina M.A."/>
            <person name="Rosen B."/>
            <person name="Silverstein K.A."/>
            <person name="Tang H."/>
            <person name="Rombauts S."/>
            <person name="Zhao P.X."/>
            <person name="Zhou P."/>
            <person name="Barbe V."/>
            <person name="Bardou P."/>
            <person name="Bechner M."/>
            <person name="Bellec A."/>
            <person name="Berger A."/>
            <person name="Berges H."/>
            <person name="Bidwell S."/>
            <person name="Bisseling T."/>
            <person name="Choisne N."/>
            <person name="Couloux A."/>
            <person name="Denny R."/>
            <person name="Deshpande S."/>
            <person name="Dai X."/>
            <person name="Doyle J.J."/>
            <person name="Dudez A.M."/>
            <person name="Farmer A.D."/>
            <person name="Fouteau S."/>
            <person name="Franken C."/>
            <person name="Gibelin C."/>
            <person name="Gish J."/>
            <person name="Goldstein S."/>
            <person name="Gonzalez A.J."/>
            <person name="Green P.J."/>
            <person name="Hallab A."/>
            <person name="Hartog M."/>
            <person name="Hua A."/>
            <person name="Humphray S.J."/>
            <person name="Jeong D.H."/>
            <person name="Jing Y."/>
            <person name="Jocker A."/>
            <person name="Kenton S.M."/>
            <person name="Kim D.J."/>
            <person name="Klee K."/>
            <person name="Lai H."/>
            <person name="Lang C."/>
            <person name="Lin S."/>
            <person name="Macmil S.L."/>
            <person name="Magdelenat G."/>
            <person name="Matthews L."/>
            <person name="McCorrison J."/>
            <person name="Monaghan E.L."/>
            <person name="Mun J.H."/>
            <person name="Najar F.Z."/>
            <person name="Nicholson C."/>
            <person name="Noirot C."/>
            <person name="O'Bleness M."/>
            <person name="Paule C.R."/>
            <person name="Poulain J."/>
            <person name="Prion F."/>
            <person name="Qin B."/>
            <person name="Qu C."/>
            <person name="Retzel E.F."/>
            <person name="Riddle C."/>
            <person name="Sallet E."/>
            <person name="Samain S."/>
            <person name="Samson N."/>
            <person name="Sanders I."/>
            <person name="Saurat O."/>
            <person name="Scarpelli C."/>
            <person name="Schiex T."/>
            <person name="Segurens B."/>
            <person name="Severin A.J."/>
            <person name="Sherrier D.J."/>
            <person name="Shi R."/>
            <person name="Sims S."/>
            <person name="Singer S.R."/>
            <person name="Sinharoy S."/>
            <person name="Sterck L."/>
            <person name="Viollet A."/>
            <person name="Wang B.B."/>
            <person name="Wang K."/>
            <person name="Wang M."/>
            <person name="Wang X."/>
            <person name="Warfsmann J."/>
            <person name="Weissenbach J."/>
            <person name="White D.D."/>
            <person name="White J.D."/>
            <person name="Wiley G.B."/>
            <person name="Wincker P."/>
            <person name="Xing Y."/>
            <person name="Yang L."/>
            <person name="Yao Z."/>
            <person name="Ying F."/>
            <person name="Zhai J."/>
            <person name="Zhou L."/>
            <person name="Zuber A."/>
            <person name="Denarie J."/>
            <person name="Dixon R.A."/>
            <person name="May G.D."/>
            <person name="Schwartz D.C."/>
            <person name="Rogers J."/>
            <person name="Quetier F."/>
            <person name="Town C.D."/>
            <person name="Roe B.A."/>
        </authorList>
    </citation>
    <scope>NUCLEOTIDE SEQUENCE [LARGE SCALE GENOMIC DNA]</scope>
    <source>
        <strain evidence="8">A17</strain>
        <strain evidence="10 11">cv. Jemalong A17</strain>
    </source>
</reference>
<reference evidence="8 11" key="2">
    <citation type="journal article" date="2014" name="BMC Genomics">
        <title>An improved genome release (version Mt4.0) for the model legume Medicago truncatula.</title>
        <authorList>
            <person name="Tang H."/>
            <person name="Krishnakumar V."/>
            <person name="Bidwell S."/>
            <person name="Rosen B."/>
            <person name="Chan A."/>
            <person name="Zhou S."/>
            <person name="Gentzbittel L."/>
            <person name="Childs K.L."/>
            <person name="Yandell M."/>
            <person name="Gundlach H."/>
            <person name="Mayer K.F."/>
            <person name="Schwartz D.C."/>
            <person name="Town C.D."/>
        </authorList>
    </citation>
    <scope>GENOME REANNOTATION</scope>
    <source>
        <strain evidence="8">A17</strain>
        <strain evidence="10 11">cv. Jemalong A17</strain>
    </source>
</reference>
<reference evidence="12" key="4">
    <citation type="journal article" date="2018" name="Nat. Plants">
        <title>Whole-genome landscape of Medicago truncatula symbiotic genes.</title>
        <authorList>
            <person name="Pecrix Y."/>
            <person name="Staton S.E."/>
            <person name="Sallet E."/>
            <person name="Lelandais-Briere C."/>
            <person name="Moreau S."/>
            <person name="Carrere S."/>
            <person name="Blein T."/>
            <person name="Jardinaud M.F."/>
            <person name="Latrasse D."/>
            <person name="Zouine M."/>
            <person name="Zahm M."/>
            <person name="Kreplak J."/>
            <person name="Mayjonade B."/>
            <person name="Satge C."/>
            <person name="Perez M."/>
            <person name="Cauet S."/>
            <person name="Marande W."/>
            <person name="Chantry-Darmon C."/>
            <person name="Lopez-Roques C."/>
            <person name="Bouchez O."/>
            <person name="Berard A."/>
            <person name="Debelle F."/>
            <person name="Munos S."/>
            <person name="Bendahmane A."/>
            <person name="Berges H."/>
            <person name="Niebel A."/>
            <person name="Buitink J."/>
            <person name="Frugier F."/>
            <person name="Benhamed M."/>
            <person name="Crespi M."/>
            <person name="Gouzy J."/>
            <person name="Gamas P."/>
        </authorList>
    </citation>
    <scope>NUCLEOTIDE SEQUENCE [LARGE SCALE GENOMIC DNA]</scope>
    <source>
        <strain evidence="12">cv. Jemalong A17</strain>
    </source>
</reference>
<keyword evidence="11" id="KW-1185">Reference proteome</keyword>
<dbReference type="InterPro" id="IPR003441">
    <property type="entry name" value="NAC-dom"/>
</dbReference>
<evidence type="ECO:0000313" key="12">
    <source>
        <dbReference type="Proteomes" id="UP000265566"/>
    </source>
</evidence>
<dbReference type="AlphaFoldDB" id="G7ZZ26"/>
<evidence type="ECO:0000313" key="11">
    <source>
        <dbReference type="Proteomes" id="UP000002051"/>
    </source>
</evidence>
<keyword evidence="5" id="KW-0539">Nucleus</keyword>
<dbReference type="PROSITE" id="PS51005">
    <property type="entry name" value="NAC"/>
    <property type="match status" value="1"/>
</dbReference>
<dbReference type="GO" id="GO:0006355">
    <property type="term" value="P:regulation of DNA-templated transcription"/>
    <property type="evidence" value="ECO:0007669"/>
    <property type="project" value="InterPro"/>
</dbReference>
<dbReference type="EnsemblPlants" id="KEH18540">
    <property type="protein sequence ID" value="KEH18540"/>
    <property type="gene ID" value="MTR_8g023860"/>
</dbReference>
<dbReference type="HOGENOM" id="CLU_040480_0_0_1"/>
<protein>
    <submittedName>
        <fullName evidence="8">NAC transcription factor-like protein</fullName>
    </submittedName>
    <submittedName>
        <fullName evidence="9">Putative transcription factor NAM family</fullName>
    </submittedName>
</protein>
<evidence type="ECO:0000256" key="2">
    <source>
        <dbReference type="ARBA" id="ARBA00023015"/>
    </source>
</evidence>
<keyword evidence="4" id="KW-0804">Transcription</keyword>
<dbReference type="GO" id="GO:0003677">
    <property type="term" value="F:DNA binding"/>
    <property type="evidence" value="ECO:0007669"/>
    <property type="project" value="UniProtKB-KW"/>
</dbReference>
<evidence type="ECO:0000313" key="10">
    <source>
        <dbReference type="EnsemblPlants" id="KEH18540"/>
    </source>
</evidence>
<evidence type="ECO:0000256" key="1">
    <source>
        <dbReference type="ARBA" id="ARBA00004123"/>
    </source>
</evidence>
<keyword evidence="2" id="KW-0805">Transcription regulation</keyword>
<dbReference type="OrthoDB" id="737278at2759"/>
<reference evidence="9" key="5">
    <citation type="journal article" date="2018" name="Nat. Plants">
        <title>Whole-genome landscape of Medicago truncatula symbiotic genes.</title>
        <authorList>
            <person name="Pecrix Y."/>
            <person name="Gamas P."/>
            <person name="Carrere S."/>
        </authorList>
    </citation>
    <scope>NUCLEOTIDE SEQUENCE</scope>
    <source>
        <tissue evidence="9">Leaves</tissue>
    </source>
</reference>
<reference evidence="10" key="3">
    <citation type="submission" date="2015-04" db="UniProtKB">
        <authorList>
            <consortium name="EnsemblPlants"/>
        </authorList>
    </citation>
    <scope>IDENTIFICATION</scope>
    <source>
        <strain evidence="10">cv. Jemalong A17</strain>
    </source>
</reference>
<dbReference type="GO" id="GO:0005634">
    <property type="term" value="C:nucleus"/>
    <property type="evidence" value="ECO:0007669"/>
    <property type="project" value="UniProtKB-SubCell"/>
</dbReference>
<organism evidence="10">
    <name type="scientific">Medicago truncatula</name>
    <name type="common">Barrel medic</name>
    <name type="synonym">Medicago tribuloides</name>
    <dbReference type="NCBI Taxonomy" id="3880"/>
    <lineage>
        <taxon>Eukaryota</taxon>
        <taxon>Viridiplantae</taxon>
        <taxon>Streptophyta</taxon>
        <taxon>Embryophyta</taxon>
        <taxon>Tracheophyta</taxon>
        <taxon>Spermatophyta</taxon>
        <taxon>Magnoliopsida</taxon>
        <taxon>eudicotyledons</taxon>
        <taxon>Gunneridae</taxon>
        <taxon>Pentapetalae</taxon>
        <taxon>rosids</taxon>
        <taxon>fabids</taxon>
        <taxon>Fabales</taxon>
        <taxon>Fabaceae</taxon>
        <taxon>Papilionoideae</taxon>
        <taxon>50 kb inversion clade</taxon>
        <taxon>NPAAA clade</taxon>
        <taxon>Hologalegina</taxon>
        <taxon>IRL clade</taxon>
        <taxon>Trifolieae</taxon>
        <taxon>Medicago</taxon>
    </lineage>
</organism>
<accession>G7ZZ26</accession>
<keyword evidence="3" id="KW-0238">DNA-binding</keyword>
<dbReference type="EMBL" id="PSQE01000008">
    <property type="protein sequence ID" value="RHN39611.1"/>
    <property type="molecule type" value="Genomic_DNA"/>
</dbReference>
<dbReference type="InterPro" id="IPR036093">
    <property type="entry name" value="NAC_dom_sf"/>
</dbReference>
<dbReference type="Gramene" id="rna45651">
    <property type="protein sequence ID" value="RHN39611.1"/>
    <property type="gene ID" value="gene45651"/>
</dbReference>
<gene>
    <name evidence="10" type="primary">25500585</name>
    <name evidence="8" type="ordered locus">MTR_8g023860</name>
    <name evidence="9" type="ORF">MtrunA17_Chr8g0345691</name>
</gene>
<dbReference type="SUPFAM" id="SSF101941">
    <property type="entry name" value="NAC domain"/>
    <property type="match status" value="1"/>
</dbReference>
<dbReference type="eggNOG" id="ENOG502SPZ5">
    <property type="taxonomic scope" value="Eukaryota"/>
</dbReference>
<name>G7ZZ26_MEDTR</name>
<dbReference type="Proteomes" id="UP000265566">
    <property type="component" value="Chromosome 8"/>
</dbReference>
<comment type="subcellular location">
    <subcellularLocation>
        <location evidence="1">Nucleus</location>
    </subcellularLocation>
</comment>